<feature type="chain" id="PRO_5022680855" evidence="1">
    <location>
        <begin position="23"/>
        <end position="254"/>
    </location>
</feature>
<dbReference type="InterPro" id="IPR008993">
    <property type="entry name" value="TIMP-like_OB-fold"/>
</dbReference>
<keyword evidence="3" id="KW-1185">Reference proteome</keyword>
<dbReference type="Gene3D" id="2.40.50.120">
    <property type="match status" value="1"/>
</dbReference>
<protein>
    <submittedName>
        <fullName evidence="2">Uncharacterized protein</fullName>
    </submittedName>
</protein>
<accession>A0A5D0HUF3</accession>
<evidence type="ECO:0000256" key="1">
    <source>
        <dbReference type="SAM" id="SignalP"/>
    </source>
</evidence>
<gene>
    <name evidence="2" type="ORF">FUA24_16690</name>
</gene>
<evidence type="ECO:0000313" key="2">
    <source>
        <dbReference type="EMBL" id="TYA74936.1"/>
    </source>
</evidence>
<organism evidence="2 3">
    <name type="scientific">Seonamhaeicola marinus</name>
    <dbReference type="NCBI Taxonomy" id="1912246"/>
    <lineage>
        <taxon>Bacteria</taxon>
        <taxon>Pseudomonadati</taxon>
        <taxon>Bacteroidota</taxon>
        <taxon>Flavobacteriia</taxon>
        <taxon>Flavobacteriales</taxon>
        <taxon>Flavobacteriaceae</taxon>
    </lineage>
</organism>
<name>A0A5D0HUF3_9FLAO</name>
<feature type="signal peptide" evidence="1">
    <location>
        <begin position="1"/>
        <end position="22"/>
    </location>
</feature>
<dbReference type="Proteomes" id="UP000323930">
    <property type="component" value="Unassembled WGS sequence"/>
</dbReference>
<sequence>MKNLVLLSALLINFLMLESAQAFSCQKMSIKERFDSADVVFIGKVKANENSDGRSYILFDVKETFKLGKINGSQLRTIRARTQGMSGFIGEQGLEYVVYASFSNDDSGLIHVNQCNTFLTPKMLLKQYRNNKPSHDNLFVFTGSVISTENDTTKRKKETIPIKRIVFSVDEVVKQSNNKIKVGDTREIRTSRCDLSFNKAEKVLLVGSEYIERIGNPKERKSITRYGVTCSDFDFINIENKLHEFNDMIEGEKK</sequence>
<dbReference type="EMBL" id="VSDQ01000679">
    <property type="protein sequence ID" value="TYA74936.1"/>
    <property type="molecule type" value="Genomic_DNA"/>
</dbReference>
<comment type="caution">
    <text evidence="2">The sequence shown here is derived from an EMBL/GenBank/DDBJ whole genome shotgun (WGS) entry which is preliminary data.</text>
</comment>
<reference evidence="2 3" key="1">
    <citation type="submission" date="2019-08" db="EMBL/GenBank/DDBJ databases">
        <title>Seonamhaeicola sediminis sp. nov., isolated from marine sediment.</title>
        <authorList>
            <person name="Cao W.R."/>
        </authorList>
    </citation>
    <scope>NUCLEOTIDE SEQUENCE [LARGE SCALE GENOMIC DNA]</scope>
    <source>
        <strain evidence="2 3">B011</strain>
    </source>
</reference>
<proteinExistence type="predicted"/>
<evidence type="ECO:0000313" key="3">
    <source>
        <dbReference type="Proteomes" id="UP000323930"/>
    </source>
</evidence>
<dbReference type="AlphaFoldDB" id="A0A5D0HUF3"/>
<dbReference type="RefSeq" id="WP_148544181.1">
    <property type="nucleotide sequence ID" value="NZ_VSDQ01000679.1"/>
</dbReference>
<keyword evidence="1" id="KW-0732">Signal</keyword>
<dbReference type="SUPFAM" id="SSF50242">
    <property type="entry name" value="TIMP-like"/>
    <property type="match status" value="1"/>
</dbReference>